<sequence length="104" mass="12040">MAFQGIIPDSKSKQPSMPPLVEAKTSSRHRRRNSTPSRSQKSRRSPQSPRTLVNRLGAGEVLILYMLFGKYGFYILEQFLSKTNTYIFTRKHSHHLIYAKKDDN</sequence>
<organism evidence="2 3">
    <name type="scientific">Cuscuta europaea</name>
    <name type="common">European dodder</name>
    <dbReference type="NCBI Taxonomy" id="41803"/>
    <lineage>
        <taxon>Eukaryota</taxon>
        <taxon>Viridiplantae</taxon>
        <taxon>Streptophyta</taxon>
        <taxon>Embryophyta</taxon>
        <taxon>Tracheophyta</taxon>
        <taxon>Spermatophyta</taxon>
        <taxon>Magnoliopsida</taxon>
        <taxon>eudicotyledons</taxon>
        <taxon>Gunneridae</taxon>
        <taxon>Pentapetalae</taxon>
        <taxon>asterids</taxon>
        <taxon>lamiids</taxon>
        <taxon>Solanales</taxon>
        <taxon>Convolvulaceae</taxon>
        <taxon>Cuscuteae</taxon>
        <taxon>Cuscuta</taxon>
        <taxon>Cuscuta subgen. Cuscuta</taxon>
    </lineage>
</organism>
<name>A0A9P1DX24_CUSEU</name>
<reference evidence="2" key="1">
    <citation type="submission" date="2022-07" db="EMBL/GenBank/DDBJ databases">
        <authorList>
            <person name="Macas J."/>
            <person name="Novak P."/>
            <person name="Neumann P."/>
        </authorList>
    </citation>
    <scope>NUCLEOTIDE SEQUENCE</scope>
</reference>
<dbReference type="Proteomes" id="UP001152484">
    <property type="component" value="Unassembled WGS sequence"/>
</dbReference>
<evidence type="ECO:0000256" key="1">
    <source>
        <dbReference type="SAM" id="MobiDB-lite"/>
    </source>
</evidence>
<proteinExistence type="predicted"/>
<dbReference type="AlphaFoldDB" id="A0A9P1DX24"/>
<dbReference type="EMBL" id="CAMAPE010000002">
    <property type="protein sequence ID" value="CAH9054980.1"/>
    <property type="molecule type" value="Genomic_DNA"/>
</dbReference>
<accession>A0A9P1DX24</accession>
<comment type="caution">
    <text evidence="2">The sequence shown here is derived from an EMBL/GenBank/DDBJ whole genome shotgun (WGS) entry which is preliminary data.</text>
</comment>
<feature type="region of interest" description="Disordered" evidence="1">
    <location>
        <begin position="1"/>
        <end position="51"/>
    </location>
</feature>
<protein>
    <submittedName>
        <fullName evidence="2">Uncharacterized protein</fullName>
    </submittedName>
</protein>
<evidence type="ECO:0000313" key="2">
    <source>
        <dbReference type="EMBL" id="CAH9054980.1"/>
    </source>
</evidence>
<evidence type="ECO:0000313" key="3">
    <source>
        <dbReference type="Proteomes" id="UP001152484"/>
    </source>
</evidence>
<gene>
    <name evidence="2" type="ORF">CEURO_LOCUS742</name>
</gene>
<keyword evidence="3" id="KW-1185">Reference proteome</keyword>
<feature type="compositionally biased region" description="Low complexity" evidence="1">
    <location>
        <begin position="34"/>
        <end position="51"/>
    </location>
</feature>